<dbReference type="Gene3D" id="3.30.360.10">
    <property type="entry name" value="Dihydrodipicolinate Reductase, domain 2"/>
    <property type="match status" value="1"/>
</dbReference>
<dbReference type="PANTHER" id="PTHR43708">
    <property type="entry name" value="CONSERVED EXPRESSED OXIDOREDUCTASE (EUROFUNG)"/>
    <property type="match status" value="1"/>
</dbReference>
<comment type="caution">
    <text evidence="3">The sequence shown here is derived from an EMBL/GenBank/DDBJ whole genome shotgun (WGS) entry which is preliminary data.</text>
</comment>
<dbReference type="Pfam" id="PF22725">
    <property type="entry name" value="GFO_IDH_MocA_C3"/>
    <property type="match status" value="1"/>
</dbReference>
<evidence type="ECO:0000259" key="1">
    <source>
        <dbReference type="Pfam" id="PF01408"/>
    </source>
</evidence>
<protein>
    <submittedName>
        <fullName evidence="3">Gfo/Idh/MocA family oxidoreductase</fullName>
    </submittedName>
</protein>
<dbReference type="InterPro" id="IPR055170">
    <property type="entry name" value="GFO_IDH_MocA-like_dom"/>
</dbReference>
<reference evidence="3 4" key="1">
    <citation type="submission" date="2019-06" db="EMBL/GenBank/DDBJ databases">
        <authorList>
            <person name="Lee I."/>
            <person name="Jang G.I."/>
            <person name="Hwang C.Y."/>
        </authorList>
    </citation>
    <scope>NUCLEOTIDE SEQUENCE [LARGE SCALE GENOMIC DNA]</scope>
    <source>
        <strain evidence="3 4">PAMC 28131</strain>
    </source>
</reference>
<sequence>MSRLRWGLVGGGGGAKVGPVHLQAARQTGAFELVAAAPSSRPEVAAATDWGCPTTANWRDLLTAGLDAVSIATPNHLHMEMARAFDAAGVAVICDKPLARTLAEIEGWTPANPFVVTYNYSAYPAVRRARDLLAVGALGDLQLVRIGWAQDGRLKPGAAEGWRADPARSGPGGTLGDLGTHCIHLAEFVTGDRVRELNAEVSGFHLPLPTDATLLWRFAGGARGSLWVSQVVPGGGKGLELLIAGTKATLRWRLAAPDDLQLLSVGESADPLPALPPEAWQAGFTDAFAALYTDAARTIRGEPSLAPTYADGVRGMHFIEAAIRSNGAWVGL</sequence>
<accession>A0A501XE12</accession>
<dbReference type="InterPro" id="IPR036291">
    <property type="entry name" value="NAD(P)-bd_dom_sf"/>
</dbReference>
<dbReference type="RefSeq" id="WP_140929634.1">
    <property type="nucleotide sequence ID" value="NZ_VFSU01000034.1"/>
</dbReference>
<proteinExistence type="predicted"/>
<dbReference type="OrthoDB" id="9815825at2"/>
<evidence type="ECO:0000259" key="2">
    <source>
        <dbReference type="Pfam" id="PF22725"/>
    </source>
</evidence>
<dbReference type="InterPro" id="IPR000683">
    <property type="entry name" value="Gfo/Idh/MocA-like_OxRdtase_N"/>
</dbReference>
<keyword evidence="4" id="KW-1185">Reference proteome</keyword>
<dbReference type="SUPFAM" id="SSF55347">
    <property type="entry name" value="Glyceraldehyde-3-phosphate dehydrogenase-like, C-terminal domain"/>
    <property type="match status" value="1"/>
</dbReference>
<evidence type="ECO:0000313" key="3">
    <source>
        <dbReference type="EMBL" id="TPE58782.1"/>
    </source>
</evidence>
<organism evidence="3 4">
    <name type="scientific">Sandaracinobacter neustonicus</name>
    <dbReference type="NCBI Taxonomy" id="1715348"/>
    <lineage>
        <taxon>Bacteria</taxon>
        <taxon>Pseudomonadati</taxon>
        <taxon>Pseudomonadota</taxon>
        <taxon>Alphaproteobacteria</taxon>
        <taxon>Sphingomonadales</taxon>
        <taxon>Sphingosinicellaceae</taxon>
        <taxon>Sandaracinobacter</taxon>
    </lineage>
</organism>
<dbReference type="InterPro" id="IPR051317">
    <property type="entry name" value="Gfo/Idh/MocA_oxidoreduct"/>
</dbReference>
<dbReference type="Proteomes" id="UP000319897">
    <property type="component" value="Unassembled WGS sequence"/>
</dbReference>
<dbReference type="Gene3D" id="3.40.50.720">
    <property type="entry name" value="NAD(P)-binding Rossmann-like Domain"/>
    <property type="match status" value="1"/>
</dbReference>
<dbReference type="AlphaFoldDB" id="A0A501XE12"/>
<feature type="domain" description="GFO/IDH/MocA-like oxidoreductase" evidence="2">
    <location>
        <begin position="126"/>
        <end position="251"/>
    </location>
</feature>
<evidence type="ECO:0000313" key="4">
    <source>
        <dbReference type="Proteomes" id="UP000319897"/>
    </source>
</evidence>
<dbReference type="GO" id="GO:0000166">
    <property type="term" value="F:nucleotide binding"/>
    <property type="evidence" value="ECO:0007669"/>
    <property type="project" value="InterPro"/>
</dbReference>
<dbReference type="SUPFAM" id="SSF51735">
    <property type="entry name" value="NAD(P)-binding Rossmann-fold domains"/>
    <property type="match status" value="1"/>
</dbReference>
<gene>
    <name evidence="3" type="ORF">FJQ54_17225</name>
</gene>
<name>A0A501XE12_9SPHN</name>
<dbReference type="Pfam" id="PF01408">
    <property type="entry name" value="GFO_IDH_MocA"/>
    <property type="match status" value="1"/>
</dbReference>
<dbReference type="PANTHER" id="PTHR43708:SF3">
    <property type="entry name" value="OXIDOREDUCTASE"/>
    <property type="match status" value="1"/>
</dbReference>
<feature type="domain" description="Gfo/Idh/MocA-like oxidoreductase N-terminal" evidence="1">
    <location>
        <begin position="4"/>
        <end position="106"/>
    </location>
</feature>
<dbReference type="EMBL" id="VFSU01000034">
    <property type="protein sequence ID" value="TPE58782.1"/>
    <property type="molecule type" value="Genomic_DNA"/>
</dbReference>